<evidence type="ECO:0000259" key="6">
    <source>
        <dbReference type="Pfam" id="PF02826"/>
    </source>
</evidence>
<dbReference type="InterPro" id="IPR050418">
    <property type="entry name" value="D-iso_2-hydroxyacid_DH_PdxB"/>
</dbReference>
<dbReference type="InterPro" id="IPR029753">
    <property type="entry name" value="D-isomer_DH_CS"/>
</dbReference>
<organism evidence="7 8">
    <name type="scientific">Sporomusa acidovorans (strain ATCC 49682 / DSM 3132 / Mol)</name>
    <dbReference type="NCBI Taxonomy" id="1123286"/>
    <lineage>
        <taxon>Bacteria</taxon>
        <taxon>Bacillati</taxon>
        <taxon>Bacillota</taxon>
        <taxon>Negativicutes</taxon>
        <taxon>Selenomonadales</taxon>
        <taxon>Sporomusaceae</taxon>
        <taxon>Sporomusa</taxon>
    </lineage>
</organism>
<dbReference type="PROSITE" id="PS00670">
    <property type="entry name" value="D_2_HYDROXYACID_DH_2"/>
    <property type="match status" value="1"/>
</dbReference>
<evidence type="ECO:0000256" key="4">
    <source>
        <dbReference type="RuleBase" id="RU003719"/>
    </source>
</evidence>
<keyword evidence="8" id="KW-1185">Reference proteome</keyword>
<keyword evidence="3" id="KW-0520">NAD</keyword>
<dbReference type="GO" id="GO:0008863">
    <property type="term" value="F:formate dehydrogenase (NAD+) activity"/>
    <property type="evidence" value="ECO:0007669"/>
    <property type="project" value="UniProtKB-EC"/>
</dbReference>
<gene>
    <name evidence="7" type="ORF">SPACI_037780</name>
</gene>
<dbReference type="EC" id="1.17.1.9" evidence="7"/>
<keyword evidence="2 4" id="KW-0560">Oxidoreductase</keyword>
<comment type="similarity">
    <text evidence="1 4">Belongs to the D-isomer specific 2-hydroxyacid dehydrogenase family.</text>
</comment>
<feature type="domain" description="D-isomer specific 2-hydroxyacid dehydrogenase NAD-binding" evidence="6">
    <location>
        <begin position="109"/>
        <end position="294"/>
    </location>
</feature>
<dbReference type="InterPro" id="IPR036291">
    <property type="entry name" value="NAD(P)-bd_dom_sf"/>
</dbReference>
<dbReference type="Proteomes" id="UP000216052">
    <property type="component" value="Chromosome"/>
</dbReference>
<dbReference type="PROSITE" id="PS00671">
    <property type="entry name" value="D_2_HYDROXYACID_DH_3"/>
    <property type="match status" value="1"/>
</dbReference>
<protein>
    <submittedName>
        <fullName evidence="7">Formate dehydrogenase, mitochondrial</fullName>
        <ecNumber evidence="7">1.17.1.9</ecNumber>
    </submittedName>
</protein>
<dbReference type="InterPro" id="IPR006139">
    <property type="entry name" value="D-isomer_2_OHA_DH_cat_dom"/>
</dbReference>
<evidence type="ECO:0000259" key="5">
    <source>
        <dbReference type="Pfam" id="PF00389"/>
    </source>
</evidence>
<dbReference type="PANTHER" id="PTHR43761">
    <property type="entry name" value="D-ISOMER SPECIFIC 2-HYDROXYACID DEHYDROGENASE FAMILY PROTEIN (AFU_ORTHOLOGUE AFUA_1G13630)"/>
    <property type="match status" value="1"/>
</dbReference>
<evidence type="ECO:0000313" key="7">
    <source>
        <dbReference type="EMBL" id="XFO73671.1"/>
    </source>
</evidence>
<dbReference type="Gene3D" id="3.40.50.720">
    <property type="entry name" value="NAD(P)-binding Rossmann-like Domain"/>
    <property type="match status" value="2"/>
</dbReference>
<dbReference type="Pfam" id="PF02826">
    <property type="entry name" value="2-Hacid_dh_C"/>
    <property type="match status" value="1"/>
</dbReference>
<evidence type="ECO:0000313" key="8">
    <source>
        <dbReference type="Proteomes" id="UP000216052"/>
    </source>
</evidence>
<dbReference type="InterPro" id="IPR006140">
    <property type="entry name" value="D-isomer_DH_NAD-bd"/>
</dbReference>
<proteinExistence type="inferred from homology"/>
<feature type="domain" description="D-isomer specific 2-hydroxyacid dehydrogenase catalytic" evidence="5">
    <location>
        <begin position="23"/>
        <end position="326"/>
    </location>
</feature>
<dbReference type="RefSeq" id="WP_093795686.1">
    <property type="nucleotide sequence ID" value="NZ_CP155571.1"/>
</dbReference>
<dbReference type="SUPFAM" id="SSF52283">
    <property type="entry name" value="Formate/glycerate dehydrogenase catalytic domain-like"/>
    <property type="match status" value="1"/>
</dbReference>
<reference evidence="7" key="1">
    <citation type="submission" date="2024-05" db="EMBL/GenBank/DDBJ databases">
        <title>Isolation and characterization of Sporomusa carbonis sp. nov., a carboxydotrophic hydrogenogen in the genus of Sporomusa isolated from a charcoal burning pile.</title>
        <authorList>
            <person name="Boeer T."/>
            <person name="Rosenbaum F."/>
            <person name="Eysell L."/>
            <person name="Mueller V."/>
            <person name="Daniel R."/>
            <person name="Poehlein A."/>
        </authorList>
    </citation>
    <scope>NUCLEOTIDE SEQUENCE [LARGE SCALE GENOMIC DNA]</scope>
    <source>
        <strain evidence="7">DSM 3132</strain>
    </source>
</reference>
<accession>A0ABZ3J6C3</accession>
<dbReference type="EMBL" id="CP155571">
    <property type="protein sequence ID" value="XFO73671.1"/>
    <property type="molecule type" value="Genomic_DNA"/>
</dbReference>
<name>A0ABZ3J6C3_SPOA4</name>
<dbReference type="SUPFAM" id="SSF51735">
    <property type="entry name" value="NAD(P)-binding Rossmann-fold domains"/>
    <property type="match status" value="1"/>
</dbReference>
<dbReference type="Pfam" id="PF00389">
    <property type="entry name" value="2-Hacid_dh"/>
    <property type="match status" value="1"/>
</dbReference>
<evidence type="ECO:0000256" key="2">
    <source>
        <dbReference type="ARBA" id="ARBA00023002"/>
    </source>
</evidence>
<sequence length="337" mass="35785">MPTIVSLLSKEKFNSANPIIPAGLDILFPEEYSDNSIINACQGADCLFSSGSAAMISSVILERMPTIKIVQVMGVGFDRVDIPASVRVGIPVANVPGANSTSVAEYVIGSLIALQRRLVEADAEIKAGNFVAFRNRILREGIQEIGGSKIGLVGFGNIARQVAKIASLLGASVSYYATHKQPSEVEQQYSAEYKPLDVLLATSDVISLHVPLTDNTRGMIGAREIALMRRGSILINTARGGVLDPRALAEALEAGQLAGAAIDTFTPEPPDLTYPLLHLSANAAKRLLLTPHTAGVTLGAYKRMIEGAFANMARVIHGETPLHIVNGIFCRNSGNQS</sequence>
<evidence type="ECO:0000256" key="1">
    <source>
        <dbReference type="ARBA" id="ARBA00005854"/>
    </source>
</evidence>
<evidence type="ECO:0000256" key="3">
    <source>
        <dbReference type="ARBA" id="ARBA00023027"/>
    </source>
</evidence>
<dbReference type="PANTHER" id="PTHR43761:SF1">
    <property type="entry name" value="D-ISOMER SPECIFIC 2-HYDROXYACID DEHYDROGENASE CATALYTIC DOMAIN-CONTAINING PROTEIN-RELATED"/>
    <property type="match status" value="1"/>
</dbReference>